<evidence type="ECO:0000313" key="7">
    <source>
        <dbReference type="EMBL" id="MEQ3537950.1"/>
    </source>
</evidence>
<evidence type="ECO:0000256" key="4">
    <source>
        <dbReference type="PROSITE-ProRule" id="PRU00335"/>
    </source>
</evidence>
<dbReference type="InterPro" id="IPR009057">
    <property type="entry name" value="Homeodomain-like_sf"/>
</dbReference>
<dbReference type="SUPFAM" id="SSF46689">
    <property type="entry name" value="Homeodomain-like"/>
    <property type="match status" value="1"/>
</dbReference>
<dbReference type="Pfam" id="PF02909">
    <property type="entry name" value="TetR_C_1"/>
    <property type="match status" value="1"/>
</dbReference>
<keyword evidence="1" id="KW-0805">Transcription regulation</keyword>
<evidence type="ECO:0000256" key="5">
    <source>
        <dbReference type="SAM" id="MobiDB-lite"/>
    </source>
</evidence>
<protein>
    <submittedName>
        <fullName evidence="7">TetR/AcrR family transcriptional regulator</fullName>
    </submittedName>
</protein>
<accession>A0ABV1JPS6</accession>
<keyword evidence="2 4" id="KW-0238">DNA-binding</keyword>
<dbReference type="SUPFAM" id="SSF48498">
    <property type="entry name" value="Tetracyclin repressor-like, C-terminal domain"/>
    <property type="match status" value="1"/>
</dbReference>
<dbReference type="InterPro" id="IPR036271">
    <property type="entry name" value="Tet_transcr_reg_TetR-rel_C_sf"/>
</dbReference>
<dbReference type="InterPro" id="IPR001647">
    <property type="entry name" value="HTH_TetR"/>
</dbReference>
<dbReference type="PANTHER" id="PTHR30055:SF234">
    <property type="entry name" value="HTH-TYPE TRANSCRIPTIONAL REGULATOR BETI"/>
    <property type="match status" value="1"/>
</dbReference>
<name>A0ABV1JPS6_9PSEU</name>
<dbReference type="EMBL" id="JBEDNP010000002">
    <property type="protein sequence ID" value="MEQ3537950.1"/>
    <property type="molecule type" value="Genomic_DNA"/>
</dbReference>
<sequence>MIDAVTAADDPRWAAPPAPGRRTLDRGSIVATALRLADVDGLAAVSMPRLARELGSAPMSLYRHVPGKDALVDLVLDAALDEPPDLSGCGLRLGCEIWAAALRDVLDEHPWTVGLLAGPRATGPAECAWSEALLSHVVGAGHPLQAAVEVLHLLHGYVRGAAALAGDRLPTLDDVRRSGRAERLPVLSRLLGGAVVRGPGGGEPLFDSGLRRTLDAVEAGLRA</sequence>
<organism evidence="7 8">
    <name type="scientific">Pseudonocardia tropica</name>
    <dbReference type="NCBI Taxonomy" id="681289"/>
    <lineage>
        <taxon>Bacteria</taxon>
        <taxon>Bacillati</taxon>
        <taxon>Actinomycetota</taxon>
        <taxon>Actinomycetes</taxon>
        <taxon>Pseudonocardiales</taxon>
        <taxon>Pseudonocardiaceae</taxon>
        <taxon>Pseudonocardia</taxon>
    </lineage>
</organism>
<feature type="DNA-binding region" description="H-T-H motif" evidence="4">
    <location>
        <begin position="46"/>
        <end position="65"/>
    </location>
</feature>
<dbReference type="RefSeq" id="WP_345647169.1">
    <property type="nucleotide sequence ID" value="NZ_BAABLY010000049.1"/>
</dbReference>
<dbReference type="PANTHER" id="PTHR30055">
    <property type="entry name" value="HTH-TYPE TRANSCRIPTIONAL REGULATOR RUTR"/>
    <property type="match status" value="1"/>
</dbReference>
<evidence type="ECO:0000256" key="1">
    <source>
        <dbReference type="ARBA" id="ARBA00023015"/>
    </source>
</evidence>
<feature type="region of interest" description="Disordered" evidence="5">
    <location>
        <begin position="1"/>
        <end position="20"/>
    </location>
</feature>
<proteinExistence type="predicted"/>
<dbReference type="InterPro" id="IPR050109">
    <property type="entry name" value="HTH-type_TetR-like_transc_reg"/>
</dbReference>
<evidence type="ECO:0000256" key="3">
    <source>
        <dbReference type="ARBA" id="ARBA00023163"/>
    </source>
</evidence>
<feature type="domain" description="HTH tetR-type" evidence="6">
    <location>
        <begin position="23"/>
        <end position="83"/>
    </location>
</feature>
<evidence type="ECO:0000256" key="2">
    <source>
        <dbReference type="ARBA" id="ARBA00023125"/>
    </source>
</evidence>
<keyword evidence="3" id="KW-0804">Transcription</keyword>
<evidence type="ECO:0000259" key="6">
    <source>
        <dbReference type="PROSITE" id="PS50977"/>
    </source>
</evidence>
<dbReference type="Gene3D" id="1.10.10.60">
    <property type="entry name" value="Homeodomain-like"/>
    <property type="match status" value="1"/>
</dbReference>
<dbReference type="PROSITE" id="PS50977">
    <property type="entry name" value="HTH_TETR_2"/>
    <property type="match status" value="1"/>
</dbReference>
<keyword evidence="8" id="KW-1185">Reference proteome</keyword>
<comment type="caution">
    <text evidence="7">The sequence shown here is derived from an EMBL/GenBank/DDBJ whole genome shotgun (WGS) entry which is preliminary data.</text>
</comment>
<evidence type="ECO:0000313" key="8">
    <source>
        <dbReference type="Proteomes" id="UP001464923"/>
    </source>
</evidence>
<reference evidence="7 8" key="1">
    <citation type="submission" date="2024-03" db="EMBL/GenBank/DDBJ databases">
        <title>Draft genome sequence of Pseudonocardia tropica JCM 19149.</title>
        <authorList>
            <person name="Butdee W."/>
            <person name="Duangmal K."/>
        </authorList>
    </citation>
    <scope>NUCLEOTIDE SEQUENCE [LARGE SCALE GENOMIC DNA]</scope>
    <source>
        <strain evidence="7 8">JCM 19149</strain>
    </source>
</reference>
<gene>
    <name evidence="7" type="ORF">WHI96_03905</name>
</gene>
<dbReference type="Proteomes" id="UP001464923">
    <property type="component" value="Unassembled WGS sequence"/>
</dbReference>
<dbReference type="Pfam" id="PF00440">
    <property type="entry name" value="TetR_N"/>
    <property type="match status" value="1"/>
</dbReference>
<dbReference type="Gene3D" id="1.10.357.10">
    <property type="entry name" value="Tetracycline Repressor, domain 2"/>
    <property type="match status" value="1"/>
</dbReference>
<dbReference type="InterPro" id="IPR004111">
    <property type="entry name" value="Repressor_TetR_C"/>
</dbReference>